<dbReference type="Proteomes" id="UP000305681">
    <property type="component" value="Unassembled WGS sequence"/>
</dbReference>
<evidence type="ECO:0000256" key="12">
    <source>
        <dbReference type="SAM" id="SignalP"/>
    </source>
</evidence>
<proteinExistence type="inferred from homology"/>
<feature type="domain" description="TonB-dependent receptor-like beta-barrel" evidence="13">
    <location>
        <begin position="257"/>
        <end position="684"/>
    </location>
</feature>
<comment type="subcellular location">
    <subcellularLocation>
        <location evidence="1 10">Cell outer membrane</location>
        <topology evidence="1 10">Multi-pass membrane protein</topology>
    </subcellularLocation>
</comment>
<comment type="caution">
    <text evidence="15">The sequence shown here is derived from an EMBL/GenBank/DDBJ whole genome shotgun (WGS) entry which is preliminary data.</text>
</comment>
<evidence type="ECO:0000256" key="4">
    <source>
        <dbReference type="ARBA" id="ARBA00022452"/>
    </source>
</evidence>
<dbReference type="InterPro" id="IPR012910">
    <property type="entry name" value="Plug_dom"/>
</dbReference>
<evidence type="ECO:0000259" key="14">
    <source>
        <dbReference type="Pfam" id="PF07715"/>
    </source>
</evidence>
<keyword evidence="4 10" id="KW-1134">Transmembrane beta strand</keyword>
<reference evidence="15 16" key="1">
    <citation type="submission" date="2019-06" db="EMBL/GenBank/DDBJ databases">
        <title>Genome sequence of Janthinobacterium lividum UCD_MED1.</title>
        <authorList>
            <person name="De Leon M.E."/>
            <person name="Jospin G."/>
        </authorList>
    </citation>
    <scope>NUCLEOTIDE SEQUENCE [LARGE SCALE GENOMIC DNA]</scope>
    <source>
        <strain evidence="15 16">UCD_MED1</strain>
    </source>
</reference>
<dbReference type="Pfam" id="PF07715">
    <property type="entry name" value="Plug"/>
    <property type="match status" value="1"/>
</dbReference>
<dbReference type="InterPro" id="IPR010105">
    <property type="entry name" value="TonB_sidphr_rcpt"/>
</dbReference>
<evidence type="ECO:0000256" key="10">
    <source>
        <dbReference type="PROSITE-ProRule" id="PRU01360"/>
    </source>
</evidence>
<keyword evidence="5 10" id="KW-0812">Transmembrane</keyword>
<dbReference type="InterPro" id="IPR037066">
    <property type="entry name" value="Plug_dom_sf"/>
</dbReference>
<keyword evidence="7 10" id="KW-0472">Membrane</keyword>
<name>A0A5C4NLV3_9BURK</name>
<evidence type="ECO:0000256" key="1">
    <source>
        <dbReference type="ARBA" id="ARBA00004571"/>
    </source>
</evidence>
<dbReference type="GO" id="GO:0038023">
    <property type="term" value="F:signaling receptor activity"/>
    <property type="evidence" value="ECO:0007669"/>
    <property type="project" value="InterPro"/>
</dbReference>
<dbReference type="Gene3D" id="2.170.130.10">
    <property type="entry name" value="TonB-dependent receptor, plug domain"/>
    <property type="match status" value="1"/>
</dbReference>
<evidence type="ECO:0000256" key="9">
    <source>
        <dbReference type="ARBA" id="ARBA00023237"/>
    </source>
</evidence>
<dbReference type="InterPro" id="IPR000531">
    <property type="entry name" value="Beta-barrel_TonB"/>
</dbReference>
<feature type="chain" id="PRO_5022767060" evidence="12">
    <location>
        <begin position="29"/>
        <end position="714"/>
    </location>
</feature>
<dbReference type="SUPFAM" id="SSF56935">
    <property type="entry name" value="Porins"/>
    <property type="match status" value="1"/>
</dbReference>
<dbReference type="PANTHER" id="PTHR32552:SF82">
    <property type="entry name" value="FCUA PROTEIN"/>
    <property type="match status" value="1"/>
</dbReference>
<sequence>MPVATPRTRLLPVAAALSLAFASHAALAANAASGQDELTAGDEKVMQAVQVTGARAQGLVPLTTEAGSFRGASIMDVPSTVNVITRELLEQQAVSGLYDAVRNTAGVTRQQNGGETWDQLVIRGVAVENRTNYRLNGSLPIMNFSQVPMENKERVEVLKGASALYYGFTSPAGVVNFVTKRAGSQPVTSMGLSVDDRGSAVANVDVARRFGAQQEFGVRVNAAGGTLGSYLDDVGNGNRRFISAALDWRVTNKLLLKADLEYERRRVTEQAGVALPTAVKGVISLPRAVDPRKLIGPDWSNFEAQTKNAQLRADYAITDGWALTVEAGHSETARDRRLAIFRLNNAAALATGAGRITGNIQHSVMTSDLLRAELAGNFNTGSIAHELTLGASRTDKSQDPIYQSNYTIASQNMYNPVPVTTVVFGPKPTAPTTAGLDTRDTGLYALDRMVFSPQWQSVIGVRRSSYQSDQGASHYDVSKTTPMASLIYKATPELSFYASTARGLEEGETGPTGTVNQGVKMAPGVSKQKELGARWLTPGGTLLSAALFDITRPGYYTNASNVFTSDGEQRYRGLELSTQGKLTRQLSWQTSAQFLDPSFAHINTDYNGKAPENASKRTASAFLAYAFDAVPGLSVNGGAYYYSARPVNDLNQAFLGGVSLFSAGARYASRVMDKAVVWQLNVENAADKRYWAGAGTRLASGAPRAIKLSMKVDL</sequence>
<feature type="signal peptide" evidence="12">
    <location>
        <begin position="1"/>
        <end position="28"/>
    </location>
</feature>
<dbReference type="CDD" id="cd01347">
    <property type="entry name" value="ligand_gated_channel"/>
    <property type="match status" value="1"/>
</dbReference>
<evidence type="ECO:0000256" key="8">
    <source>
        <dbReference type="ARBA" id="ARBA00023170"/>
    </source>
</evidence>
<accession>A0A5C4NLV3</accession>
<dbReference type="AlphaFoldDB" id="A0A5C4NLV3"/>
<keyword evidence="9 10" id="KW-0998">Cell outer membrane</keyword>
<feature type="domain" description="TonB-dependent receptor plug" evidence="14">
    <location>
        <begin position="74"/>
        <end position="174"/>
    </location>
</feature>
<evidence type="ECO:0000256" key="6">
    <source>
        <dbReference type="ARBA" id="ARBA00023077"/>
    </source>
</evidence>
<gene>
    <name evidence="15" type="ORF">FHI69_20710</name>
</gene>
<evidence type="ECO:0000256" key="3">
    <source>
        <dbReference type="ARBA" id="ARBA00022448"/>
    </source>
</evidence>
<dbReference type="InterPro" id="IPR036942">
    <property type="entry name" value="Beta-barrel_TonB_sf"/>
</dbReference>
<dbReference type="PANTHER" id="PTHR32552">
    <property type="entry name" value="FERRICHROME IRON RECEPTOR-RELATED"/>
    <property type="match status" value="1"/>
</dbReference>
<dbReference type="GO" id="GO:0009279">
    <property type="term" value="C:cell outer membrane"/>
    <property type="evidence" value="ECO:0007669"/>
    <property type="project" value="UniProtKB-SubCell"/>
</dbReference>
<evidence type="ECO:0000313" key="16">
    <source>
        <dbReference type="Proteomes" id="UP000305681"/>
    </source>
</evidence>
<evidence type="ECO:0000256" key="2">
    <source>
        <dbReference type="ARBA" id="ARBA00009810"/>
    </source>
</evidence>
<evidence type="ECO:0000256" key="5">
    <source>
        <dbReference type="ARBA" id="ARBA00022692"/>
    </source>
</evidence>
<keyword evidence="8 15" id="KW-0675">Receptor</keyword>
<evidence type="ECO:0000313" key="15">
    <source>
        <dbReference type="EMBL" id="TNC75092.1"/>
    </source>
</evidence>
<keyword evidence="6 11" id="KW-0798">TonB box</keyword>
<comment type="similarity">
    <text evidence="2 10 11">Belongs to the TonB-dependent receptor family.</text>
</comment>
<evidence type="ECO:0000256" key="11">
    <source>
        <dbReference type="RuleBase" id="RU003357"/>
    </source>
</evidence>
<dbReference type="Pfam" id="PF00593">
    <property type="entry name" value="TonB_dep_Rec_b-barrel"/>
    <property type="match status" value="1"/>
</dbReference>
<evidence type="ECO:0000256" key="7">
    <source>
        <dbReference type="ARBA" id="ARBA00023136"/>
    </source>
</evidence>
<dbReference type="GO" id="GO:0015344">
    <property type="term" value="F:siderophore uptake transmembrane transporter activity"/>
    <property type="evidence" value="ECO:0007669"/>
    <property type="project" value="TreeGrafter"/>
</dbReference>
<evidence type="ECO:0000259" key="13">
    <source>
        <dbReference type="Pfam" id="PF00593"/>
    </source>
</evidence>
<dbReference type="GO" id="GO:0015891">
    <property type="term" value="P:siderophore transport"/>
    <property type="evidence" value="ECO:0007669"/>
    <property type="project" value="InterPro"/>
</dbReference>
<protein>
    <submittedName>
        <fullName evidence="15">TonB-dependent receptor</fullName>
    </submittedName>
</protein>
<dbReference type="PROSITE" id="PS52016">
    <property type="entry name" value="TONB_DEPENDENT_REC_3"/>
    <property type="match status" value="1"/>
</dbReference>
<organism evidence="15 16">
    <name type="scientific">Janthinobacterium lividum</name>
    <dbReference type="NCBI Taxonomy" id="29581"/>
    <lineage>
        <taxon>Bacteria</taxon>
        <taxon>Pseudomonadati</taxon>
        <taxon>Pseudomonadota</taxon>
        <taxon>Betaproteobacteria</taxon>
        <taxon>Burkholderiales</taxon>
        <taxon>Oxalobacteraceae</taxon>
        <taxon>Janthinobacterium</taxon>
    </lineage>
</organism>
<dbReference type="RefSeq" id="WP_139091847.1">
    <property type="nucleotide sequence ID" value="NZ_VDGE01000009.1"/>
</dbReference>
<dbReference type="EMBL" id="VDGE01000009">
    <property type="protein sequence ID" value="TNC75092.1"/>
    <property type="molecule type" value="Genomic_DNA"/>
</dbReference>
<dbReference type="Gene3D" id="2.40.170.20">
    <property type="entry name" value="TonB-dependent receptor, beta-barrel domain"/>
    <property type="match status" value="1"/>
</dbReference>
<dbReference type="InterPro" id="IPR039426">
    <property type="entry name" value="TonB-dep_rcpt-like"/>
</dbReference>
<keyword evidence="3 10" id="KW-0813">Transport</keyword>
<dbReference type="NCBIfam" id="TIGR01783">
    <property type="entry name" value="TonB-siderophor"/>
    <property type="match status" value="1"/>
</dbReference>
<keyword evidence="12" id="KW-0732">Signal</keyword>